<sequence>MQLAPLPDHSGTHDRWWIGLFNRYGHIITPLRAKGWVTDVQADVQADATNYAIRADLTDGTELLITAGTTLPADPTEVPGWLIVRTPVGDASHQTVVYNSTPGAAHDHHGNALVPLFMRLAALFPSRRDDCFHLHTLSIAPSGFTSKSAGRQEDAGTAMARYIEHANTLTRNGWRMTWRAQPGQAVACTFERAGHLAVVQLADDAI</sequence>
<proteinExistence type="predicted"/>
<dbReference type="EMBL" id="SPAZ01000189">
    <property type="protein sequence ID" value="TQE30856.1"/>
    <property type="molecule type" value="Genomic_DNA"/>
</dbReference>
<dbReference type="AlphaFoldDB" id="A0AAE8W060"/>
<name>A0AAE8W060_9ACTN</name>
<evidence type="ECO:0000313" key="1">
    <source>
        <dbReference type="EMBL" id="TQE30856.1"/>
    </source>
</evidence>
<evidence type="ECO:0000313" key="2">
    <source>
        <dbReference type="Proteomes" id="UP000318720"/>
    </source>
</evidence>
<dbReference type="Proteomes" id="UP000318720">
    <property type="component" value="Unassembled WGS sequence"/>
</dbReference>
<comment type="caution">
    <text evidence="1">The sequence shown here is derived from an EMBL/GenBank/DDBJ whole genome shotgun (WGS) entry which is preliminary data.</text>
</comment>
<dbReference type="RefSeq" id="WP_141583491.1">
    <property type="nucleotide sequence ID" value="NZ_SPAZ01000189.1"/>
</dbReference>
<accession>A0AAE8W060</accession>
<protein>
    <submittedName>
        <fullName evidence="1">Uncharacterized protein</fullName>
    </submittedName>
</protein>
<organism evidence="1 2">
    <name type="scientific">Streptomyces ipomoeae</name>
    <dbReference type="NCBI Taxonomy" id="103232"/>
    <lineage>
        <taxon>Bacteria</taxon>
        <taxon>Bacillati</taxon>
        <taxon>Actinomycetota</taxon>
        <taxon>Actinomycetes</taxon>
        <taxon>Kitasatosporales</taxon>
        <taxon>Streptomycetaceae</taxon>
        <taxon>Streptomyces</taxon>
    </lineage>
</organism>
<reference evidence="1 2" key="1">
    <citation type="submission" date="2019-03" db="EMBL/GenBank/DDBJ databases">
        <title>Comparative genomic analyses of the sweetpotato soil rot pathogen, Streptomyces ipomoeae.</title>
        <authorList>
            <person name="Ruschel Soares N."/>
            <person name="Badger J.H."/>
            <person name="Huguet-Tapia J.C."/>
            <person name="Clark C.A."/>
            <person name="Pettis G.S."/>
        </authorList>
    </citation>
    <scope>NUCLEOTIDE SEQUENCE [LARGE SCALE GENOMIC DNA]</scope>
    <source>
        <strain evidence="1 2">88-35</strain>
    </source>
</reference>
<gene>
    <name evidence="1" type="ORF">Sipo8835_22960</name>
</gene>